<evidence type="ECO:0000313" key="1">
    <source>
        <dbReference type="EMBL" id="VDO67399.1"/>
    </source>
</evidence>
<accession>A0A3P7XPI0</accession>
<keyword evidence="2" id="KW-1185">Reference proteome</keyword>
<dbReference type="Proteomes" id="UP000050761">
    <property type="component" value="Unassembled WGS sequence"/>
</dbReference>
<dbReference type="AlphaFoldDB" id="A0A3P7XPI0"/>
<protein>
    <submittedName>
        <fullName evidence="3">Saposin B-type domain-containing protein</fullName>
    </submittedName>
</protein>
<dbReference type="WBParaSite" id="HPBE_0000620801-mRNA-1">
    <property type="protein sequence ID" value="HPBE_0000620801-mRNA-1"/>
    <property type="gene ID" value="HPBE_0000620801"/>
</dbReference>
<reference evidence="1 2" key="1">
    <citation type="submission" date="2018-11" db="EMBL/GenBank/DDBJ databases">
        <authorList>
            <consortium name="Pathogen Informatics"/>
        </authorList>
    </citation>
    <scope>NUCLEOTIDE SEQUENCE [LARGE SCALE GENOMIC DNA]</scope>
</reference>
<reference evidence="3" key="2">
    <citation type="submission" date="2019-09" db="UniProtKB">
        <authorList>
            <consortium name="WormBaseParasite"/>
        </authorList>
    </citation>
    <scope>IDENTIFICATION</scope>
</reference>
<organism evidence="1">
    <name type="scientific">Heligmosomoides polygyrus</name>
    <name type="common">Parasitic roundworm</name>
    <dbReference type="NCBI Taxonomy" id="6339"/>
    <lineage>
        <taxon>Eukaryota</taxon>
        <taxon>Metazoa</taxon>
        <taxon>Ecdysozoa</taxon>
        <taxon>Nematoda</taxon>
        <taxon>Chromadorea</taxon>
        <taxon>Rhabditida</taxon>
        <taxon>Rhabditina</taxon>
        <taxon>Rhabditomorpha</taxon>
        <taxon>Strongyloidea</taxon>
        <taxon>Heligmosomidae</taxon>
        <taxon>Heligmosomoides</taxon>
    </lineage>
</organism>
<evidence type="ECO:0000313" key="3">
    <source>
        <dbReference type="WBParaSite" id="HPBE_0000620801-mRNA-1"/>
    </source>
</evidence>
<sequence length="178" mass="19566">MRASFQEHNQRRVKRVVALVAVLMTLLALGLVTMSLALGSRIDMMEFHEELLYETVTVVLVSPRDLQASVAVVLVFEAGRPLGPVRKCDSCPALSVGKFVAVVLNGLSLANKQTSPMMADSCLTCQWRLLSALSCKTKLLKQNEHPLECRRNLLEAVEIPDNHACRLAQALLDSCPVI</sequence>
<gene>
    <name evidence="1" type="ORF">HPBE_LOCUS6209</name>
</gene>
<dbReference type="EMBL" id="UZAH01025619">
    <property type="protein sequence ID" value="VDO67399.1"/>
    <property type="molecule type" value="Genomic_DNA"/>
</dbReference>
<proteinExistence type="predicted"/>
<evidence type="ECO:0000313" key="2">
    <source>
        <dbReference type="Proteomes" id="UP000050761"/>
    </source>
</evidence>
<name>A0A3P7XPI0_HELPZ</name>